<accession>A0ABT6B8X6</accession>
<feature type="domain" description="Ribbon-helix-helix protein RHH" evidence="1">
    <location>
        <begin position="4"/>
        <end position="47"/>
    </location>
</feature>
<evidence type="ECO:0000259" key="1">
    <source>
        <dbReference type="Pfam" id="PF19839"/>
    </source>
</evidence>
<sequence length="66" mass="7525">MTQESRTSRLTLLIDPRKKAVFERLCEARDTTPSQVVRQMIRDYIERETGRPWHADEAAPPAGGDA</sequence>
<proteinExistence type="predicted"/>
<comment type="caution">
    <text evidence="2">The sequence shown here is derived from an EMBL/GenBank/DDBJ whole genome shotgun (WGS) entry which is preliminary data.</text>
</comment>
<dbReference type="Proteomes" id="UP001528850">
    <property type="component" value="Unassembled WGS sequence"/>
</dbReference>
<dbReference type="RefSeq" id="WP_320551942.1">
    <property type="nucleotide sequence ID" value="NZ_JAQLOK010000005.1"/>
</dbReference>
<dbReference type="SUPFAM" id="SSF47598">
    <property type="entry name" value="Ribbon-helix-helix"/>
    <property type="match status" value="1"/>
</dbReference>
<gene>
    <name evidence="2" type="ORF">P3W24_06015</name>
</gene>
<name>A0ABT6B8X6_9GAMM</name>
<reference evidence="2 3" key="1">
    <citation type="journal article" date="2024" name="Curr. Microbiol.">
        <title>Luteibacter sahnii sp. nov., A Novel Yellow-Colored Xanthomonadin Pigment Producing Probiotic Bacterium from Healthy Rice Seed Microbiome.</title>
        <authorList>
            <person name="Jaiswal G."/>
            <person name="Rana R."/>
            <person name="Nayak P.K."/>
            <person name="Chouhan R."/>
            <person name="Gandhi S.G."/>
            <person name="Patel H.K."/>
            <person name="Patil P.B."/>
        </authorList>
    </citation>
    <scope>NUCLEOTIDE SEQUENCE [LARGE SCALE GENOMIC DNA]</scope>
    <source>
        <strain evidence="2 3">PPL201</strain>
    </source>
</reference>
<organism evidence="2 3">
    <name type="scientific">Luteibacter sahnii</name>
    <dbReference type="NCBI Taxonomy" id="3021977"/>
    <lineage>
        <taxon>Bacteria</taxon>
        <taxon>Pseudomonadati</taxon>
        <taxon>Pseudomonadota</taxon>
        <taxon>Gammaproteobacteria</taxon>
        <taxon>Lysobacterales</taxon>
        <taxon>Rhodanobacteraceae</taxon>
        <taxon>Luteibacter</taxon>
    </lineage>
</organism>
<protein>
    <submittedName>
        <fullName evidence="2">CopG family transcriptional regulator</fullName>
    </submittedName>
</protein>
<dbReference type="InterPro" id="IPR010985">
    <property type="entry name" value="Ribbon_hlx_hlx"/>
</dbReference>
<evidence type="ECO:0000313" key="3">
    <source>
        <dbReference type="Proteomes" id="UP001528850"/>
    </source>
</evidence>
<dbReference type="Pfam" id="PF19839">
    <property type="entry name" value="RHH_9"/>
    <property type="match status" value="1"/>
</dbReference>
<keyword evidence="3" id="KW-1185">Reference proteome</keyword>
<dbReference type="EMBL" id="JARJJS010000001">
    <property type="protein sequence ID" value="MDF4024513.1"/>
    <property type="molecule type" value="Genomic_DNA"/>
</dbReference>
<dbReference type="InterPro" id="IPR045559">
    <property type="entry name" value="RHH_9"/>
</dbReference>
<dbReference type="CDD" id="cd21631">
    <property type="entry name" value="RHH_CopG_NikR-like"/>
    <property type="match status" value="1"/>
</dbReference>
<evidence type="ECO:0000313" key="2">
    <source>
        <dbReference type="EMBL" id="MDF4024513.1"/>
    </source>
</evidence>